<feature type="region of interest" description="Disordered" evidence="1">
    <location>
        <begin position="46"/>
        <end position="74"/>
    </location>
</feature>
<proteinExistence type="predicted"/>
<organism evidence="2 3">
    <name type="scientific">Lichenibacterium minor</name>
    <dbReference type="NCBI Taxonomy" id="2316528"/>
    <lineage>
        <taxon>Bacteria</taxon>
        <taxon>Pseudomonadati</taxon>
        <taxon>Pseudomonadota</taxon>
        <taxon>Alphaproteobacteria</taxon>
        <taxon>Hyphomicrobiales</taxon>
        <taxon>Lichenihabitantaceae</taxon>
        <taxon>Lichenibacterium</taxon>
    </lineage>
</organism>
<gene>
    <name evidence="2" type="ORF">D3273_25920</name>
</gene>
<dbReference type="AlphaFoldDB" id="A0A4Q2U2H5"/>
<dbReference type="EMBL" id="QYBB01000073">
    <property type="protein sequence ID" value="RYC29061.1"/>
    <property type="molecule type" value="Genomic_DNA"/>
</dbReference>
<name>A0A4Q2U2H5_9HYPH</name>
<feature type="compositionally biased region" description="Basic and acidic residues" evidence="1">
    <location>
        <begin position="51"/>
        <end position="62"/>
    </location>
</feature>
<accession>A0A4Q2U2H5</accession>
<protein>
    <recommendedName>
        <fullName evidence="4">Integrase catalytic domain-containing protein</fullName>
    </recommendedName>
</protein>
<comment type="caution">
    <text evidence="2">The sequence shown here is derived from an EMBL/GenBank/DDBJ whole genome shotgun (WGS) entry which is preliminary data.</text>
</comment>
<reference evidence="2 3" key="2">
    <citation type="submission" date="2019-02" db="EMBL/GenBank/DDBJ databases">
        <title>'Lichenibacterium ramalinii' gen. nov. sp. nov., 'Lichenibacterium minor' gen. nov. sp. nov.</title>
        <authorList>
            <person name="Pankratov T."/>
        </authorList>
    </citation>
    <scope>NUCLEOTIDE SEQUENCE [LARGE SCALE GENOMIC DNA]</scope>
    <source>
        <strain evidence="2 3">RmlP026</strain>
    </source>
</reference>
<evidence type="ECO:0000313" key="3">
    <source>
        <dbReference type="Proteomes" id="UP000290759"/>
    </source>
</evidence>
<evidence type="ECO:0008006" key="4">
    <source>
        <dbReference type="Google" id="ProtNLM"/>
    </source>
</evidence>
<dbReference type="Proteomes" id="UP000290759">
    <property type="component" value="Unassembled WGS sequence"/>
</dbReference>
<dbReference type="OrthoDB" id="9803878at2"/>
<reference evidence="2 3" key="1">
    <citation type="submission" date="2018-12" db="EMBL/GenBank/DDBJ databases">
        <authorList>
            <person name="Grouzdev D.S."/>
            <person name="Krutkina M.S."/>
        </authorList>
    </citation>
    <scope>NUCLEOTIDE SEQUENCE [LARGE SCALE GENOMIC DNA]</scope>
    <source>
        <strain evidence="2 3">RmlP026</strain>
    </source>
</reference>
<sequence>MPESFFSILECELLSRSSFCSQADARKALFAFVEGFCDPLRLHSGLGDRSPIGHERRFHHDQASPMTSPPEHVH</sequence>
<evidence type="ECO:0000256" key="1">
    <source>
        <dbReference type="SAM" id="MobiDB-lite"/>
    </source>
</evidence>
<keyword evidence="3" id="KW-1185">Reference proteome</keyword>
<evidence type="ECO:0000313" key="2">
    <source>
        <dbReference type="EMBL" id="RYC29061.1"/>
    </source>
</evidence>